<keyword evidence="2" id="KW-1185">Reference proteome</keyword>
<dbReference type="OrthoDB" id="9050163at2759"/>
<protein>
    <recommendedName>
        <fullName evidence="3">Reverse transcriptase</fullName>
    </recommendedName>
</protein>
<name>A0A9Q1AWW7_9SAUR</name>
<reference evidence="1" key="1">
    <citation type="journal article" date="2023" name="DNA Res.">
        <title>Chromosome-level genome assembly of Phrynocephalus forsythii using third-generation DNA sequencing and Hi-C analysis.</title>
        <authorList>
            <person name="Qi Y."/>
            <person name="Zhao W."/>
            <person name="Zhao Y."/>
            <person name="Niu C."/>
            <person name="Cao S."/>
            <person name="Zhang Y."/>
        </authorList>
    </citation>
    <scope>NUCLEOTIDE SEQUENCE</scope>
    <source>
        <tissue evidence="1">Muscle</tissue>
    </source>
</reference>
<feature type="non-terminal residue" evidence="1">
    <location>
        <position position="133"/>
    </location>
</feature>
<gene>
    <name evidence="1" type="ORF">JRQ81_002690</name>
</gene>
<evidence type="ECO:0000313" key="1">
    <source>
        <dbReference type="EMBL" id="KAJ7316528.1"/>
    </source>
</evidence>
<dbReference type="Proteomes" id="UP001142489">
    <property type="component" value="Unassembled WGS sequence"/>
</dbReference>
<evidence type="ECO:0000313" key="2">
    <source>
        <dbReference type="Proteomes" id="UP001142489"/>
    </source>
</evidence>
<proteinExistence type="predicted"/>
<organism evidence="1 2">
    <name type="scientific">Phrynocephalus forsythii</name>
    <dbReference type="NCBI Taxonomy" id="171643"/>
    <lineage>
        <taxon>Eukaryota</taxon>
        <taxon>Metazoa</taxon>
        <taxon>Chordata</taxon>
        <taxon>Craniata</taxon>
        <taxon>Vertebrata</taxon>
        <taxon>Euteleostomi</taxon>
        <taxon>Lepidosauria</taxon>
        <taxon>Squamata</taxon>
        <taxon>Bifurcata</taxon>
        <taxon>Unidentata</taxon>
        <taxon>Episquamata</taxon>
        <taxon>Toxicofera</taxon>
        <taxon>Iguania</taxon>
        <taxon>Acrodonta</taxon>
        <taxon>Agamidae</taxon>
        <taxon>Agaminae</taxon>
        <taxon>Phrynocephalus</taxon>
    </lineage>
</organism>
<comment type="caution">
    <text evidence="1">The sequence shown here is derived from an EMBL/GenBank/DDBJ whole genome shotgun (WGS) entry which is preliminary data.</text>
</comment>
<dbReference type="EMBL" id="JAPFRF010000011">
    <property type="protein sequence ID" value="KAJ7316528.1"/>
    <property type="molecule type" value="Genomic_DNA"/>
</dbReference>
<accession>A0A9Q1AWW7</accession>
<dbReference type="AlphaFoldDB" id="A0A9Q1AWW7"/>
<evidence type="ECO:0008006" key="3">
    <source>
        <dbReference type="Google" id="ProtNLM"/>
    </source>
</evidence>
<sequence>MLCCEDQRDIEDLVSNLNKEVEIKQLEQVIYYLGIQIEREEDGRFLLRQKQKILNLVENLGMQDANPVYTSMETGFDKQKELSELLPNNHGYREVIGKLLYLATTRPDIAAAVGILCRRTNSPIQRDWNGIKR</sequence>